<reference evidence="2" key="1">
    <citation type="journal article" date="2019" name="Int. J. Syst. Evol. Microbiol.">
        <title>The Global Catalogue of Microorganisms (GCM) 10K type strain sequencing project: providing services to taxonomists for standard genome sequencing and annotation.</title>
        <authorList>
            <consortium name="The Broad Institute Genomics Platform"/>
            <consortium name="The Broad Institute Genome Sequencing Center for Infectious Disease"/>
            <person name="Wu L."/>
            <person name="Ma J."/>
        </authorList>
    </citation>
    <scope>NUCLEOTIDE SEQUENCE [LARGE SCALE GENOMIC DNA]</scope>
    <source>
        <strain evidence="2">CECT 8482</strain>
    </source>
</reference>
<proteinExistence type="predicted"/>
<evidence type="ECO:0000313" key="2">
    <source>
        <dbReference type="Proteomes" id="UP001243846"/>
    </source>
</evidence>
<organism evidence="1 2">
    <name type="scientific">Paracoccus cavernae</name>
    <dbReference type="NCBI Taxonomy" id="1571207"/>
    <lineage>
        <taxon>Bacteria</taxon>
        <taxon>Pseudomonadati</taxon>
        <taxon>Pseudomonadota</taxon>
        <taxon>Alphaproteobacteria</taxon>
        <taxon>Rhodobacterales</taxon>
        <taxon>Paracoccaceae</taxon>
        <taxon>Paracoccus</taxon>
    </lineage>
</organism>
<sequence>MVIAMSRAGFDQQWRGVIEAVKPAMGFLNVMTADFHLHLAGGTVSGWRDGQGEKIALGEGGTPTGLRLISQAFA</sequence>
<dbReference type="Proteomes" id="UP001243846">
    <property type="component" value="Unassembled WGS sequence"/>
</dbReference>
<dbReference type="RefSeq" id="WP_377786535.1">
    <property type="nucleotide sequence ID" value="NZ_JBHUOC010000001.1"/>
</dbReference>
<name>A0ABT8DAW5_9RHOB</name>
<accession>A0ABT8DAW5</accession>
<dbReference type="EMBL" id="JAUFRC010000001">
    <property type="protein sequence ID" value="MDN3713016.1"/>
    <property type="molecule type" value="Genomic_DNA"/>
</dbReference>
<protein>
    <submittedName>
        <fullName evidence="1">Uncharacterized protein</fullName>
    </submittedName>
</protein>
<gene>
    <name evidence="1" type="ORF">QWZ10_16945</name>
</gene>
<comment type="caution">
    <text evidence="1">The sequence shown here is derived from an EMBL/GenBank/DDBJ whole genome shotgun (WGS) entry which is preliminary data.</text>
</comment>
<keyword evidence="2" id="KW-1185">Reference proteome</keyword>
<evidence type="ECO:0000313" key="1">
    <source>
        <dbReference type="EMBL" id="MDN3713016.1"/>
    </source>
</evidence>